<dbReference type="InterPro" id="IPR012910">
    <property type="entry name" value="Plug_dom"/>
</dbReference>
<dbReference type="InterPro" id="IPR036942">
    <property type="entry name" value="Beta-barrel_TonB_sf"/>
</dbReference>
<dbReference type="SMART" id="SM00965">
    <property type="entry name" value="STN"/>
    <property type="match status" value="1"/>
</dbReference>
<gene>
    <name evidence="14" type="ORF">SAMN06296241_2285</name>
</gene>
<dbReference type="InterPro" id="IPR039426">
    <property type="entry name" value="TonB-dep_rcpt-like"/>
</dbReference>
<evidence type="ECO:0000256" key="12">
    <source>
        <dbReference type="SAM" id="SignalP"/>
    </source>
</evidence>
<evidence type="ECO:0000256" key="2">
    <source>
        <dbReference type="ARBA" id="ARBA00022448"/>
    </source>
</evidence>
<dbReference type="SUPFAM" id="SSF56935">
    <property type="entry name" value="Porins"/>
    <property type="match status" value="1"/>
</dbReference>
<evidence type="ECO:0000256" key="3">
    <source>
        <dbReference type="ARBA" id="ARBA00022452"/>
    </source>
</evidence>
<dbReference type="PANTHER" id="PTHR32552:SF81">
    <property type="entry name" value="TONB-DEPENDENT OUTER MEMBRANE RECEPTOR"/>
    <property type="match status" value="1"/>
</dbReference>
<organism evidence="14 15">
    <name type="scientific">Salinimicrobium sediminis</name>
    <dbReference type="NCBI Taxonomy" id="1343891"/>
    <lineage>
        <taxon>Bacteria</taxon>
        <taxon>Pseudomonadati</taxon>
        <taxon>Bacteroidota</taxon>
        <taxon>Flavobacteriia</taxon>
        <taxon>Flavobacteriales</taxon>
        <taxon>Flavobacteriaceae</taxon>
        <taxon>Salinimicrobium</taxon>
    </lineage>
</organism>
<protein>
    <submittedName>
        <fullName evidence="14">TonB-dependent Receptor Plug Domain</fullName>
    </submittedName>
</protein>
<dbReference type="Gene3D" id="2.170.130.10">
    <property type="entry name" value="TonB-dependent receptor, plug domain"/>
    <property type="match status" value="1"/>
</dbReference>
<keyword evidence="5 11" id="KW-0812">Transmembrane</keyword>
<evidence type="ECO:0000256" key="10">
    <source>
        <dbReference type="ARBA" id="ARBA00023237"/>
    </source>
</evidence>
<dbReference type="Pfam" id="PF07660">
    <property type="entry name" value="STN"/>
    <property type="match status" value="1"/>
</dbReference>
<evidence type="ECO:0000313" key="14">
    <source>
        <dbReference type="EMBL" id="SOC80729.1"/>
    </source>
</evidence>
<proteinExistence type="inferred from homology"/>
<keyword evidence="7" id="KW-0406">Ion transport</keyword>
<keyword evidence="15" id="KW-1185">Reference proteome</keyword>
<evidence type="ECO:0000256" key="11">
    <source>
        <dbReference type="PROSITE-ProRule" id="PRU01360"/>
    </source>
</evidence>
<keyword evidence="10 11" id="KW-0998">Cell outer membrane</keyword>
<dbReference type="PANTHER" id="PTHR32552">
    <property type="entry name" value="FERRICHROME IRON RECEPTOR-RELATED"/>
    <property type="match status" value="1"/>
</dbReference>
<feature type="chain" id="PRO_5012944930" evidence="12">
    <location>
        <begin position="19"/>
        <end position="921"/>
    </location>
</feature>
<keyword evidence="12" id="KW-0732">Signal</keyword>
<keyword evidence="8" id="KW-0798">TonB box</keyword>
<dbReference type="Gene3D" id="2.40.170.20">
    <property type="entry name" value="TonB-dependent receptor, beta-barrel domain"/>
    <property type="match status" value="1"/>
</dbReference>
<dbReference type="Proteomes" id="UP000219193">
    <property type="component" value="Unassembled WGS sequence"/>
</dbReference>
<keyword evidence="4" id="KW-0410">Iron transport</keyword>
<dbReference type="InterPro" id="IPR037066">
    <property type="entry name" value="Plug_dom_sf"/>
</dbReference>
<dbReference type="Gene3D" id="3.55.50.30">
    <property type="match status" value="1"/>
</dbReference>
<evidence type="ECO:0000256" key="6">
    <source>
        <dbReference type="ARBA" id="ARBA00023004"/>
    </source>
</evidence>
<dbReference type="Gene3D" id="2.60.40.1120">
    <property type="entry name" value="Carboxypeptidase-like, regulatory domain"/>
    <property type="match status" value="1"/>
</dbReference>
<dbReference type="SUPFAM" id="SSF49464">
    <property type="entry name" value="Carboxypeptidase regulatory domain-like"/>
    <property type="match status" value="1"/>
</dbReference>
<reference evidence="15" key="1">
    <citation type="submission" date="2017-09" db="EMBL/GenBank/DDBJ databases">
        <authorList>
            <person name="Varghese N."/>
            <person name="Submissions S."/>
        </authorList>
    </citation>
    <scope>NUCLEOTIDE SEQUENCE [LARGE SCALE GENOMIC DNA]</scope>
    <source>
        <strain evidence="15">CGMCC 1.12641</strain>
    </source>
</reference>
<evidence type="ECO:0000256" key="4">
    <source>
        <dbReference type="ARBA" id="ARBA00022496"/>
    </source>
</evidence>
<evidence type="ECO:0000256" key="1">
    <source>
        <dbReference type="ARBA" id="ARBA00004571"/>
    </source>
</evidence>
<dbReference type="Pfam" id="PF07715">
    <property type="entry name" value="Plug"/>
    <property type="match status" value="1"/>
</dbReference>
<dbReference type="GO" id="GO:0009279">
    <property type="term" value="C:cell outer membrane"/>
    <property type="evidence" value="ECO:0007669"/>
    <property type="project" value="UniProtKB-SubCell"/>
</dbReference>
<keyword evidence="2 11" id="KW-0813">Transport</keyword>
<dbReference type="InterPro" id="IPR011662">
    <property type="entry name" value="Secretin/TonB_short_N"/>
</dbReference>
<dbReference type="Pfam" id="PF13715">
    <property type="entry name" value="CarbopepD_reg_2"/>
    <property type="match status" value="1"/>
</dbReference>
<keyword evidence="14" id="KW-0675">Receptor</keyword>
<feature type="signal peptide" evidence="12">
    <location>
        <begin position="1"/>
        <end position="18"/>
    </location>
</feature>
<dbReference type="InterPro" id="IPR008969">
    <property type="entry name" value="CarboxyPept-like_regulatory"/>
</dbReference>
<evidence type="ECO:0000256" key="5">
    <source>
        <dbReference type="ARBA" id="ARBA00022692"/>
    </source>
</evidence>
<evidence type="ECO:0000256" key="7">
    <source>
        <dbReference type="ARBA" id="ARBA00023065"/>
    </source>
</evidence>
<dbReference type="RefSeq" id="WP_317042529.1">
    <property type="nucleotide sequence ID" value="NZ_OCMF01000003.1"/>
</dbReference>
<name>A0A285X8H5_9FLAO</name>
<accession>A0A285X8H5</accession>
<dbReference type="PROSITE" id="PS52016">
    <property type="entry name" value="TONB_DEPENDENT_REC_3"/>
    <property type="match status" value="1"/>
</dbReference>
<comment type="similarity">
    <text evidence="11">Belongs to the TonB-dependent receptor family.</text>
</comment>
<feature type="domain" description="Secretin/TonB short N-terminal" evidence="13">
    <location>
        <begin position="48"/>
        <end position="98"/>
    </location>
</feature>
<keyword evidence="6" id="KW-0408">Iron</keyword>
<sequence length="921" mass="104072">MKIFTLLLMLFSCYFVFAQDPSKKISLELQDATLKEAILKIEGQSGFKLFFADEWVDRGHVTLSLQDVTLEEALQKVLANTPLNFYQLENGQVVITRNNIIYDRLPEGFFPKVDSLSTKTETTVVDSYNPIFYGPNKRSQTNIETVYIGKQDQAGGKRIYTLSGTVKNLETGEPIANLAILVRGTEIGTVTDQSGFYSLKIPAGTHILETRSFGNEDVQKRLLLYNNGSLNLNLREDYELLGEVMLESNPDKNVNNATAGEENINIEEVKNIPLILGERDVMKVAATLPGISTAGEGAAGYNVRGGKTDQNLILLDGAVIYNPAHFFGIFSAINPFTSGDMTIYKGHIPAQFGGRLSSVFDITSKDANTKEFAGEVSVGPVTANVALEIPVIENKSGIIIGGRSTYSDWILKSLEEESLKNSEASFSDVLVKYNHKFNDKISVKTTGYFSNDRFSITSDSLYNYQNLLFSLQADHKLNEKNTGSLLLSNSSYNFDIEYDSQFNNNFISGYRINETEAQLNMRYLHSKAHKFDYGISGKLYNVQPGEIDPLGAESIIQPFEIPQEKGLESAVYISDQFEVNDRLLLNAGIRYSLYAALGEKAQKIYEEGQPKSEATLVDTLYYGKNEVMETYSGPEVRFSARYFILPDLSAKASYNSTYQYIHTLSNNTTVSPTDTYKLSDRYIEPQRANQYSLGLYKNFDSNEYELSLEGYYKTSENILDYKVGAQLFLNENIETEVLQGKGRSYGLEFLLKKTEGRLNGWLGYSYSRSYLQLDGEHREEIVNNGEYFPANYDKPHDVSVVANYKVTQRFSFSANFVYQTGRPVTYPTGKYNQNGMEYVLYSDRNRFRIPDYYRLDLSFNVEGNHKIKKFAHSFWNISVYNVLGRNNPYSVFFVTDQGEIKAYKSSIFSIPVPTITYNFKF</sequence>
<evidence type="ECO:0000256" key="8">
    <source>
        <dbReference type="ARBA" id="ARBA00023077"/>
    </source>
</evidence>
<dbReference type="AlphaFoldDB" id="A0A285X8H5"/>
<evidence type="ECO:0000256" key="9">
    <source>
        <dbReference type="ARBA" id="ARBA00023136"/>
    </source>
</evidence>
<comment type="subcellular location">
    <subcellularLocation>
        <location evidence="1 11">Cell outer membrane</location>
        <topology evidence="1 11">Multi-pass membrane protein</topology>
    </subcellularLocation>
</comment>
<keyword evidence="9 11" id="KW-0472">Membrane</keyword>
<evidence type="ECO:0000259" key="13">
    <source>
        <dbReference type="SMART" id="SM00965"/>
    </source>
</evidence>
<dbReference type="GO" id="GO:0006826">
    <property type="term" value="P:iron ion transport"/>
    <property type="evidence" value="ECO:0007669"/>
    <property type="project" value="UniProtKB-KW"/>
</dbReference>
<dbReference type="EMBL" id="OCMF01000003">
    <property type="protein sequence ID" value="SOC80729.1"/>
    <property type="molecule type" value="Genomic_DNA"/>
</dbReference>
<keyword evidence="3 11" id="KW-1134">Transmembrane beta strand</keyword>
<evidence type="ECO:0000313" key="15">
    <source>
        <dbReference type="Proteomes" id="UP000219193"/>
    </source>
</evidence>